<feature type="binding site" evidence="9">
    <location>
        <position position="16"/>
    </location>
    <ligand>
        <name>Zn(2+)</name>
        <dbReference type="ChEBI" id="CHEBI:29105"/>
    </ligand>
</feature>
<evidence type="ECO:0000313" key="11">
    <source>
        <dbReference type="Proteomes" id="UP000610558"/>
    </source>
</evidence>
<evidence type="ECO:0000256" key="6">
    <source>
        <dbReference type="ARBA" id="ARBA00023239"/>
    </source>
</evidence>
<comment type="similarity">
    <text evidence="2 8">Belongs to the PTPS family. QueD subfamily.</text>
</comment>
<name>A0A927GWZ7_9GAMM</name>
<keyword evidence="11" id="KW-1185">Reference proteome</keyword>
<dbReference type="GO" id="GO:0070497">
    <property type="term" value="F:6-carboxytetrahydropterin synthase activity"/>
    <property type="evidence" value="ECO:0007669"/>
    <property type="project" value="UniProtKB-EC"/>
</dbReference>
<evidence type="ECO:0000256" key="3">
    <source>
        <dbReference type="ARBA" id="ARBA00018141"/>
    </source>
</evidence>
<proteinExistence type="inferred from homology"/>
<keyword evidence="6 8" id="KW-0456">Lyase</keyword>
<keyword evidence="8" id="KW-0671">Queuosine biosynthesis</keyword>
<evidence type="ECO:0000256" key="7">
    <source>
        <dbReference type="ARBA" id="ARBA00048807"/>
    </source>
</evidence>
<feature type="binding site" evidence="9">
    <location>
        <position position="33"/>
    </location>
    <ligand>
        <name>Zn(2+)</name>
        <dbReference type="ChEBI" id="CHEBI:29105"/>
    </ligand>
</feature>
<dbReference type="PANTHER" id="PTHR12589:SF7">
    <property type="entry name" value="6-PYRUVOYL TETRAHYDROBIOPTERIN SYNTHASE"/>
    <property type="match status" value="1"/>
</dbReference>
<evidence type="ECO:0000313" key="10">
    <source>
        <dbReference type="EMBL" id="MBD2860281.1"/>
    </source>
</evidence>
<evidence type="ECO:0000256" key="2">
    <source>
        <dbReference type="ARBA" id="ARBA00008900"/>
    </source>
</evidence>
<sequence>MHTVELYKEFRFDAAHFLPHAPDGHPNKRMHGHSFRVSVFMRGAPNAETGLLQDLQEVNEAIAKVHDLLDHNTLNEIAGLEVPTLENLSIFIFNALADALPTLYKVGVHRDSLHEGCEYVGRAA</sequence>
<dbReference type="EMBL" id="JACXLD010000021">
    <property type="protein sequence ID" value="MBD2860281.1"/>
    <property type="molecule type" value="Genomic_DNA"/>
</dbReference>
<dbReference type="EC" id="4.-.-.-" evidence="8"/>
<dbReference type="AlphaFoldDB" id="A0A927GWZ7"/>
<dbReference type="GO" id="GO:0008616">
    <property type="term" value="P:tRNA queuosine(34) biosynthetic process"/>
    <property type="evidence" value="ECO:0007669"/>
    <property type="project" value="UniProtKB-KW"/>
</dbReference>
<dbReference type="RefSeq" id="WP_190766924.1">
    <property type="nucleotide sequence ID" value="NZ_JACXLD010000021.1"/>
</dbReference>
<keyword evidence="5 8" id="KW-0862">Zinc</keyword>
<protein>
    <recommendedName>
        <fullName evidence="3 8">6-carboxy-5,6,7,8-tetrahydropterin synthase</fullName>
        <ecNumber evidence="8">4.-.-.-</ecNumber>
    </recommendedName>
</protein>
<dbReference type="Gene3D" id="3.30.479.10">
    <property type="entry name" value="6-pyruvoyl tetrahydropterin synthase/QueD"/>
    <property type="match status" value="1"/>
</dbReference>
<evidence type="ECO:0000256" key="9">
    <source>
        <dbReference type="PIRSR" id="PIRSR006113-2"/>
    </source>
</evidence>
<comment type="caution">
    <text evidence="10">The sequence shown here is derived from an EMBL/GenBank/DDBJ whole genome shotgun (WGS) entry which is preliminary data.</text>
</comment>
<organism evidence="10 11">
    <name type="scientific">Spongiibacter pelagi</name>
    <dbReference type="NCBI Taxonomy" id="2760804"/>
    <lineage>
        <taxon>Bacteria</taxon>
        <taxon>Pseudomonadati</taxon>
        <taxon>Pseudomonadota</taxon>
        <taxon>Gammaproteobacteria</taxon>
        <taxon>Cellvibrionales</taxon>
        <taxon>Spongiibacteraceae</taxon>
        <taxon>Spongiibacter</taxon>
    </lineage>
</organism>
<feature type="binding site" evidence="9">
    <location>
        <position position="31"/>
    </location>
    <ligand>
        <name>Zn(2+)</name>
        <dbReference type="ChEBI" id="CHEBI:29105"/>
    </ligand>
</feature>
<dbReference type="InterPro" id="IPR038418">
    <property type="entry name" value="6-PTP_synth/QueD_sf"/>
</dbReference>
<gene>
    <name evidence="10" type="ORF">IB286_14890</name>
</gene>
<comment type="cofactor">
    <cofactor evidence="8 9">
        <name>Zn(2+)</name>
        <dbReference type="ChEBI" id="CHEBI:29105"/>
    </cofactor>
    <text evidence="8 9">Binds 1 zinc ion per subunit.</text>
</comment>
<evidence type="ECO:0000256" key="5">
    <source>
        <dbReference type="ARBA" id="ARBA00022833"/>
    </source>
</evidence>
<comment type="pathway">
    <text evidence="1 8">Purine metabolism; 7-cyano-7-deazaguanine biosynthesis.</text>
</comment>
<reference evidence="10" key="1">
    <citation type="submission" date="2020-09" db="EMBL/GenBank/DDBJ databases">
        <authorList>
            <person name="Yoon J.-W."/>
        </authorList>
    </citation>
    <scope>NUCLEOTIDE SEQUENCE</scope>
    <source>
        <strain evidence="10">KMU-158</strain>
    </source>
</reference>
<evidence type="ECO:0000256" key="8">
    <source>
        <dbReference type="PIRNR" id="PIRNR006113"/>
    </source>
</evidence>
<dbReference type="SUPFAM" id="SSF55620">
    <property type="entry name" value="Tetrahydrobiopterin biosynthesis enzymes-like"/>
    <property type="match status" value="1"/>
</dbReference>
<dbReference type="Pfam" id="PF01242">
    <property type="entry name" value="PTPS"/>
    <property type="match status" value="1"/>
</dbReference>
<accession>A0A927GWZ7</accession>
<keyword evidence="4 8" id="KW-0479">Metal-binding</keyword>
<dbReference type="PIRSF" id="PIRSF006113">
    <property type="entry name" value="PTP_synth"/>
    <property type="match status" value="1"/>
</dbReference>
<dbReference type="PANTHER" id="PTHR12589">
    <property type="entry name" value="PYRUVOYL TETRAHYDROBIOPTERIN SYNTHASE"/>
    <property type="match status" value="1"/>
</dbReference>
<evidence type="ECO:0000256" key="1">
    <source>
        <dbReference type="ARBA" id="ARBA00005061"/>
    </source>
</evidence>
<dbReference type="Proteomes" id="UP000610558">
    <property type="component" value="Unassembled WGS sequence"/>
</dbReference>
<comment type="catalytic activity">
    <reaction evidence="7 8">
        <text>7,8-dihydroneopterin 3'-triphosphate + H2O = 6-carboxy-5,6,7,8-tetrahydropterin + triphosphate + acetaldehyde + 2 H(+)</text>
        <dbReference type="Rhea" id="RHEA:27966"/>
        <dbReference type="ChEBI" id="CHEBI:15343"/>
        <dbReference type="ChEBI" id="CHEBI:15377"/>
        <dbReference type="ChEBI" id="CHEBI:15378"/>
        <dbReference type="ChEBI" id="CHEBI:18036"/>
        <dbReference type="ChEBI" id="CHEBI:58462"/>
        <dbReference type="ChEBI" id="CHEBI:61032"/>
        <dbReference type="EC" id="4.1.2.50"/>
    </reaction>
</comment>
<dbReference type="GO" id="GO:0046872">
    <property type="term" value="F:metal ion binding"/>
    <property type="evidence" value="ECO:0007669"/>
    <property type="project" value="UniProtKB-KW"/>
</dbReference>
<dbReference type="InterPro" id="IPR007115">
    <property type="entry name" value="6-PTP_synth/QueD"/>
</dbReference>
<evidence type="ECO:0000256" key="4">
    <source>
        <dbReference type="ARBA" id="ARBA00022723"/>
    </source>
</evidence>